<keyword evidence="9 11" id="KW-0472">Membrane</keyword>
<dbReference type="InterPro" id="IPR011527">
    <property type="entry name" value="ABC1_TM_dom"/>
</dbReference>
<dbReference type="GO" id="GO:0015421">
    <property type="term" value="F:ABC-type oligopeptide transporter activity"/>
    <property type="evidence" value="ECO:0007669"/>
    <property type="project" value="TreeGrafter"/>
</dbReference>
<keyword evidence="3" id="KW-0813">Transport</keyword>
<dbReference type="Gene3D" id="1.20.1560.10">
    <property type="entry name" value="ABC transporter type 1, transmembrane domain"/>
    <property type="match status" value="1"/>
</dbReference>
<dbReference type="SUPFAM" id="SSF90123">
    <property type="entry name" value="ABC transporter transmembrane region"/>
    <property type="match status" value="2"/>
</dbReference>
<dbReference type="SUPFAM" id="SSF52540">
    <property type="entry name" value="P-loop containing nucleoside triphosphate hydrolases"/>
    <property type="match status" value="2"/>
</dbReference>
<comment type="caution">
    <text evidence="14">The sequence shown here is derived from an EMBL/GenBank/DDBJ whole genome shotgun (WGS) entry which is preliminary data.</text>
</comment>
<evidence type="ECO:0000259" key="13">
    <source>
        <dbReference type="PROSITE" id="PS50929"/>
    </source>
</evidence>
<dbReference type="PANTHER" id="PTHR43394:SF11">
    <property type="entry name" value="ATP-BINDING CASSETTE TRANSPORTER"/>
    <property type="match status" value="1"/>
</dbReference>
<dbReference type="EMBL" id="JAPDRK010000003">
    <property type="protein sequence ID" value="KAJ9614374.1"/>
    <property type="molecule type" value="Genomic_DNA"/>
</dbReference>
<evidence type="ECO:0000256" key="3">
    <source>
        <dbReference type="ARBA" id="ARBA00022448"/>
    </source>
</evidence>
<organism evidence="14 15">
    <name type="scientific">Cladophialophora chaetospira</name>
    <dbReference type="NCBI Taxonomy" id="386627"/>
    <lineage>
        <taxon>Eukaryota</taxon>
        <taxon>Fungi</taxon>
        <taxon>Dikarya</taxon>
        <taxon>Ascomycota</taxon>
        <taxon>Pezizomycotina</taxon>
        <taxon>Eurotiomycetes</taxon>
        <taxon>Chaetothyriomycetidae</taxon>
        <taxon>Chaetothyriales</taxon>
        <taxon>Herpotrichiellaceae</taxon>
        <taxon>Cladophialophora</taxon>
    </lineage>
</organism>
<dbReference type="InterPro" id="IPR003593">
    <property type="entry name" value="AAA+_ATPase"/>
</dbReference>
<feature type="domain" description="ABC transmembrane type-1" evidence="13">
    <location>
        <begin position="110"/>
        <end position="400"/>
    </location>
</feature>
<feature type="transmembrane region" description="Helical" evidence="11">
    <location>
        <begin position="337"/>
        <end position="358"/>
    </location>
</feature>
<evidence type="ECO:0000256" key="10">
    <source>
        <dbReference type="SAM" id="MobiDB-lite"/>
    </source>
</evidence>
<protein>
    <submittedName>
        <fullName evidence="14">Uncharacterized protein</fullName>
    </submittedName>
</protein>
<dbReference type="GO" id="GO:0016887">
    <property type="term" value="F:ATP hydrolysis activity"/>
    <property type="evidence" value="ECO:0007669"/>
    <property type="project" value="InterPro"/>
</dbReference>
<dbReference type="CDD" id="cd03249">
    <property type="entry name" value="ABC_MTABC3_MDL1_MDL2"/>
    <property type="match status" value="1"/>
</dbReference>
<keyword evidence="8 11" id="KW-1133">Transmembrane helix</keyword>
<feature type="transmembrane region" description="Helical" evidence="11">
    <location>
        <begin position="107"/>
        <end position="130"/>
    </location>
</feature>
<dbReference type="CDD" id="cd18578">
    <property type="entry name" value="ABC_6TM_Pgp_ABCB1_D2_like"/>
    <property type="match status" value="1"/>
</dbReference>
<dbReference type="CDD" id="cd18577">
    <property type="entry name" value="ABC_6TM_Pgp_ABCB1_D1_like"/>
    <property type="match status" value="1"/>
</dbReference>
<feature type="transmembrane region" description="Helical" evidence="11">
    <location>
        <begin position="370"/>
        <end position="389"/>
    </location>
</feature>
<dbReference type="Pfam" id="PF00664">
    <property type="entry name" value="ABC_membrane"/>
    <property type="match status" value="2"/>
</dbReference>
<dbReference type="InterPro" id="IPR027417">
    <property type="entry name" value="P-loop_NTPase"/>
</dbReference>
<sequence length="1320" mass="145249">MLDFQYQTYQEESLGFELPDLDQGLSRTSSLSQSEWDEESNASRNNFVRYLHEGSDFDLLQDTLTSKPWIPETAGINSKSNELDGNISLQGTNVLLLFRYASLRGKVFLVLGVICAIVGGSIPPVMTIVFGDVSLVLSKFALGLISKSHFLHEMSTRALYYVLLGLGRALTSFICTMAFVHIGDEVTRIIRKKFLVSLLRQKIEYYDAVGLGELATRMSVDMNQIQNALSQNVAVLLTDMSGFVSAFVVIFTQNWRLGFLSLAGVAALLLVRAIPTRSIVRHMDNASNSLATSGSVAEETIVSIRTSLALGAQVKLTRQYDAQLQIVESSSIRARTLFGLVISAMIGTVSFTYALLFWQGSRFLVDGKASAKEIVTTIYAIVIGTFSIAKSAPLLEQLAAVKTAAGKILPVIESQTPKTANWNPKRAAVGSEWNGQVEFKGVSLAYPSRPNITVHDNFSLPIRPGETTALVGPSGSGKSSIIALLEQFYEPTKGEILIGNHNIEEFDLNSLRQRVSLVEQEPVLFHKTVRNNIFHGLTGTGFEYESAKSLEDRLISAAKIANADNFIRALPQGYDTEISQRGDSLSGGQKQRIAIARAIIRDPTLLLLDEATSALDSESEGIVQRALENASKGRTTIVVAHRLSTIRNAENIVFIDKGRIIEQGTHDDLVRRQGAYWNMVQAQTLKDASVSSTVGKPLRSNSLCEANRSEYRPARSSPLRPPGTIPKVRPSTTTSRHANTWTLIKLIASLNRPDWIWLVFGIVHAFLAGSGLPVQAIFVAKAITASSKPPSQYSQLRHDINKWSIMYLWFGAFLFLVNFLYLQAFARTSGRLLRRVRQLAFKGIFRQEMDFFRQNPAGSLVAFFGTQAEYIASLSGASLGNFVVAITVLIASAATSNAINWQLGLVGVSTMPILLGCGYYRQRVLNKIRTNTTAVYEASTTYACEAVANVRTVASLTREQAIINKYDDQLQTHGRETVKANLWAAGLFAASQSLPLFCMALEFWYGGVLISENKISAFAFFVVYLEINFGCQNATGIFSDAPDFGNAFSAATFLRSLFAHFQNMDDMANERRPLQSCEGNIEFKHVTFKYPGRTEPAIRDLNISIKSGSKVALVGASGAGKSTVINLLERFYAPSSGAIYLDNVDISSLDVKDYRSRFGLVDQVAALYSGTIRENLLLGVSDDVHDQEILEVCRDAGIYDFVMSLPDGLDTAVGSKGVLMSGGQKQRLCIARALMRRPKILLLDESTSALDSESERLVQEALNKASEGRTIISIAHRLSTIQDYDVIFVFDEGRIVERGTHSELIDWQGVYYRHVQQQAS</sequence>
<feature type="transmembrane region" description="Helical" evidence="11">
    <location>
        <begin position="899"/>
        <end position="920"/>
    </location>
</feature>
<dbReference type="Proteomes" id="UP001172673">
    <property type="component" value="Unassembled WGS sequence"/>
</dbReference>
<evidence type="ECO:0000256" key="6">
    <source>
        <dbReference type="ARBA" id="ARBA00022741"/>
    </source>
</evidence>
<dbReference type="PROSITE" id="PS50929">
    <property type="entry name" value="ABC_TM1F"/>
    <property type="match status" value="2"/>
</dbReference>
<dbReference type="GO" id="GO:0005743">
    <property type="term" value="C:mitochondrial inner membrane"/>
    <property type="evidence" value="ECO:0007669"/>
    <property type="project" value="TreeGrafter"/>
</dbReference>
<name>A0AA38XJ53_9EURO</name>
<dbReference type="GO" id="GO:0090374">
    <property type="term" value="P:oligopeptide export from mitochondrion"/>
    <property type="evidence" value="ECO:0007669"/>
    <property type="project" value="TreeGrafter"/>
</dbReference>
<evidence type="ECO:0000256" key="2">
    <source>
        <dbReference type="ARBA" id="ARBA00007577"/>
    </source>
</evidence>
<feature type="domain" description="ABC transmembrane type-1" evidence="13">
    <location>
        <begin position="765"/>
        <end position="1046"/>
    </location>
</feature>
<reference evidence="14" key="1">
    <citation type="submission" date="2022-10" db="EMBL/GenBank/DDBJ databases">
        <title>Culturing micro-colonial fungi from biological soil crusts in the Mojave desert and describing Neophaeococcomyces mojavensis, and introducing the new genera and species Taxawa tesnikishii.</title>
        <authorList>
            <person name="Kurbessoian T."/>
            <person name="Stajich J.E."/>
        </authorList>
    </citation>
    <scope>NUCLEOTIDE SEQUENCE</scope>
    <source>
        <strain evidence="14">TK_41</strain>
    </source>
</reference>
<feature type="region of interest" description="Disordered" evidence="10">
    <location>
        <begin position="708"/>
        <end position="733"/>
    </location>
</feature>
<comment type="subcellular location">
    <subcellularLocation>
        <location evidence="1">Membrane</location>
        <topology evidence="1">Multi-pass membrane protein</topology>
    </subcellularLocation>
</comment>
<dbReference type="SMART" id="SM00382">
    <property type="entry name" value="AAA"/>
    <property type="match status" value="2"/>
</dbReference>
<keyword evidence="4 11" id="KW-0812">Transmembrane</keyword>
<evidence type="ECO:0000256" key="1">
    <source>
        <dbReference type="ARBA" id="ARBA00004141"/>
    </source>
</evidence>
<feature type="transmembrane region" description="Helical" evidence="11">
    <location>
        <begin position="232"/>
        <end position="251"/>
    </location>
</feature>
<keyword evidence="5" id="KW-0677">Repeat</keyword>
<dbReference type="PANTHER" id="PTHR43394">
    <property type="entry name" value="ATP-DEPENDENT PERMEASE MDL1, MITOCHONDRIAL"/>
    <property type="match status" value="1"/>
</dbReference>
<dbReference type="InterPro" id="IPR003439">
    <property type="entry name" value="ABC_transporter-like_ATP-bd"/>
</dbReference>
<dbReference type="InterPro" id="IPR036640">
    <property type="entry name" value="ABC1_TM_sf"/>
</dbReference>
<feature type="transmembrane region" description="Helical" evidence="11">
    <location>
        <begin position="803"/>
        <end position="825"/>
    </location>
</feature>
<evidence type="ECO:0000256" key="7">
    <source>
        <dbReference type="ARBA" id="ARBA00022840"/>
    </source>
</evidence>
<dbReference type="FunFam" id="3.40.50.300:FF:000913">
    <property type="entry name" value="ABC multidrug transporter SitT"/>
    <property type="match status" value="1"/>
</dbReference>
<evidence type="ECO:0000256" key="9">
    <source>
        <dbReference type="ARBA" id="ARBA00023136"/>
    </source>
</evidence>
<keyword evidence="15" id="KW-1185">Reference proteome</keyword>
<feature type="transmembrane region" description="Helical" evidence="11">
    <location>
        <begin position="870"/>
        <end position="893"/>
    </location>
</feature>
<evidence type="ECO:0000313" key="15">
    <source>
        <dbReference type="Proteomes" id="UP001172673"/>
    </source>
</evidence>
<dbReference type="Pfam" id="PF00005">
    <property type="entry name" value="ABC_tran"/>
    <property type="match status" value="2"/>
</dbReference>
<keyword evidence="6" id="KW-0547">Nucleotide-binding</keyword>
<feature type="transmembrane region" description="Helical" evidence="11">
    <location>
        <begin position="982"/>
        <end position="1005"/>
    </location>
</feature>
<dbReference type="FunFam" id="3.40.50.300:FF:000251">
    <property type="entry name" value="ABC transporter B family member 19"/>
    <property type="match status" value="1"/>
</dbReference>
<evidence type="ECO:0000256" key="4">
    <source>
        <dbReference type="ARBA" id="ARBA00022692"/>
    </source>
</evidence>
<feature type="transmembrane region" description="Helical" evidence="11">
    <location>
        <begin position="257"/>
        <end position="274"/>
    </location>
</feature>
<dbReference type="PROSITE" id="PS50893">
    <property type="entry name" value="ABC_TRANSPORTER_2"/>
    <property type="match status" value="2"/>
</dbReference>
<proteinExistence type="inferred from homology"/>
<evidence type="ECO:0000256" key="11">
    <source>
        <dbReference type="SAM" id="Phobius"/>
    </source>
</evidence>
<evidence type="ECO:0000313" key="14">
    <source>
        <dbReference type="EMBL" id="KAJ9614374.1"/>
    </source>
</evidence>
<feature type="transmembrane region" description="Helical" evidence="11">
    <location>
        <begin position="755"/>
        <end position="783"/>
    </location>
</feature>
<evidence type="ECO:0000256" key="5">
    <source>
        <dbReference type="ARBA" id="ARBA00022737"/>
    </source>
</evidence>
<dbReference type="GO" id="GO:0005524">
    <property type="term" value="F:ATP binding"/>
    <property type="evidence" value="ECO:0007669"/>
    <property type="project" value="UniProtKB-KW"/>
</dbReference>
<dbReference type="Gene3D" id="3.40.50.300">
    <property type="entry name" value="P-loop containing nucleotide triphosphate hydrolases"/>
    <property type="match status" value="2"/>
</dbReference>
<dbReference type="PROSITE" id="PS00211">
    <property type="entry name" value="ABC_TRANSPORTER_1"/>
    <property type="match status" value="2"/>
</dbReference>
<keyword evidence="7" id="KW-0067">ATP-binding</keyword>
<gene>
    <name evidence="14" type="ORF">H2200_002510</name>
</gene>
<feature type="domain" description="ABC transporter" evidence="12">
    <location>
        <begin position="437"/>
        <end position="682"/>
    </location>
</feature>
<comment type="similarity">
    <text evidence="2">Belongs to the ABC transporter superfamily. ABCB family. Multidrug resistance exporter (TC 3.A.1.201) subfamily.</text>
</comment>
<dbReference type="InterPro" id="IPR017871">
    <property type="entry name" value="ABC_transporter-like_CS"/>
</dbReference>
<accession>A0AA38XJ53</accession>
<dbReference type="InterPro" id="IPR039421">
    <property type="entry name" value="Type_1_exporter"/>
</dbReference>
<evidence type="ECO:0000259" key="12">
    <source>
        <dbReference type="PROSITE" id="PS50893"/>
    </source>
</evidence>
<evidence type="ECO:0000256" key="8">
    <source>
        <dbReference type="ARBA" id="ARBA00022989"/>
    </source>
</evidence>
<feature type="domain" description="ABC transporter" evidence="12">
    <location>
        <begin position="1081"/>
        <end position="1317"/>
    </location>
</feature>
<feature type="transmembrane region" description="Helical" evidence="11">
    <location>
        <begin position="158"/>
        <end position="183"/>
    </location>
</feature>